<sequence>MPQRDLEKLLGGFAANTLTPEERSLLYKAALQDQQLFNAMADEQALKELLSDPAVRRRLLEALKRLNTSEAGGSLPWWVWFKRPAGLAFAGGLAAVIFALAFGTRIYQESLDRAAQSITTEDAKQARPSVQAPQSADSPPSPDARSRLNAKAPVEPTKRERSAPTTEEQYPAAKAARDNAVPLRERDESRKQAQAPLTAPGKIAEQATALADKKLSAGVQAPPATPAPAVAPAASVAAPKKSARALFYGEPSPRADTGSLAQESKQAKQLGQVKPLGLRYSFVTRGPDGQSREVSAAIAAGSKEPVRITVETTQDAYLQILQNLGSAGTRLWWPPQETGKISLKLPEGKRSEIPLPPPAENGLLALTIRLSPKPFGPLTMQEVGMLDRFSANLLVESASPADTSGQQEQATYVVNPEVSPTAQLAVDIPISQ</sequence>
<evidence type="ECO:0000313" key="4">
    <source>
        <dbReference type="Proteomes" id="UP000001660"/>
    </source>
</evidence>
<dbReference type="STRING" id="330214.NIDE1182"/>
<dbReference type="Proteomes" id="UP000001660">
    <property type="component" value="Chromosome"/>
</dbReference>
<dbReference type="KEGG" id="nde:NIDE1182"/>
<keyword evidence="2" id="KW-1133">Transmembrane helix</keyword>
<dbReference type="HOGENOM" id="CLU_634141_0_0_0"/>
<protein>
    <submittedName>
        <fullName evidence="3">Uncharacterized protein</fullName>
    </submittedName>
</protein>
<dbReference type="eggNOG" id="ENOG50332DD">
    <property type="taxonomic scope" value="Bacteria"/>
</dbReference>
<feature type="region of interest" description="Disordered" evidence="1">
    <location>
        <begin position="118"/>
        <end position="202"/>
    </location>
</feature>
<dbReference type="AlphaFoldDB" id="D8PCI0"/>
<keyword evidence="4" id="KW-1185">Reference proteome</keyword>
<dbReference type="EMBL" id="FP929003">
    <property type="protein sequence ID" value="CBK40939.1"/>
    <property type="molecule type" value="Genomic_DNA"/>
</dbReference>
<evidence type="ECO:0000256" key="2">
    <source>
        <dbReference type="SAM" id="Phobius"/>
    </source>
</evidence>
<feature type="transmembrane region" description="Helical" evidence="2">
    <location>
        <begin position="85"/>
        <end position="103"/>
    </location>
</feature>
<keyword evidence="2" id="KW-0472">Membrane</keyword>
<evidence type="ECO:0000313" key="3">
    <source>
        <dbReference type="EMBL" id="CBK40939.1"/>
    </source>
</evidence>
<organism evidence="3 4">
    <name type="scientific">Nitrospira defluvii</name>
    <dbReference type="NCBI Taxonomy" id="330214"/>
    <lineage>
        <taxon>Bacteria</taxon>
        <taxon>Pseudomonadati</taxon>
        <taxon>Nitrospirota</taxon>
        <taxon>Nitrospiria</taxon>
        <taxon>Nitrospirales</taxon>
        <taxon>Nitrospiraceae</taxon>
        <taxon>Nitrospira</taxon>
    </lineage>
</organism>
<proteinExistence type="predicted"/>
<evidence type="ECO:0000256" key="1">
    <source>
        <dbReference type="SAM" id="MobiDB-lite"/>
    </source>
</evidence>
<gene>
    <name evidence="3" type="ORF">NIDE1182</name>
</gene>
<reference evidence="3 4" key="1">
    <citation type="journal article" date="2010" name="Proc. Natl. Acad. Sci. U.S.A.">
        <title>A Nitrospira metagenome illuminates the physiology and evolution of globally important nitrite-oxidizing bacteria.</title>
        <authorList>
            <person name="Lucker S."/>
            <person name="Wagner M."/>
            <person name="Maixner F."/>
            <person name="Pelletier E."/>
            <person name="Koch H."/>
            <person name="Vacherie B."/>
            <person name="Rattei T."/>
            <person name="Sinninghe Damste J."/>
            <person name="Spieck E."/>
            <person name="Le Paslier D."/>
            <person name="Daims H."/>
        </authorList>
    </citation>
    <scope>NUCLEOTIDE SEQUENCE [LARGE SCALE GENOMIC DNA]</scope>
</reference>
<accession>D8PCI0</accession>
<feature type="compositionally biased region" description="Low complexity" evidence="1">
    <location>
        <begin position="128"/>
        <end position="138"/>
    </location>
</feature>
<name>D8PCI0_9BACT</name>
<keyword evidence="2" id="KW-0812">Transmembrane</keyword>
<dbReference type="OrthoDB" id="9767948at2"/>